<reference evidence="1 2" key="1">
    <citation type="submission" date="2016-10" db="EMBL/GenBank/DDBJ databases">
        <authorList>
            <person name="Varghese N."/>
            <person name="Submissions S."/>
        </authorList>
    </citation>
    <scope>NUCLEOTIDE SEQUENCE [LARGE SCALE GENOMIC DNA]</scope>
    <source>
        <strain evidence="1 2">DSM 25353</strain>
    </source>
</reference>
<evidence type="ECO:0000313" key="1">
    <source>
        <dbReference type="EMBL" id="SDX23636.1"/>
    </source>
</evidence>
<accession>A0A8X8LEG9</accession>
<dbReference type="Proteomes" id="UP000198711">
    <property type="component" value="Unassembled WGS sequence"/>
</dbReference>
<dbReference type="InterPro" id="IPR024213">
    <property type="entry name" value="DUF3822"/>
</dbReference>
<sequence length="285" mass="33441">MARKIVGFYCEDSAATDKQLVVEIGRHQFACMIKNTETDEVEAFELFQLDETPQEWNDVFYEIRQYSTILQQFCSSIRLFYNFEEAMLMPGEQKNIVAAEDHLSLLYGESEWHELKYDKIGTKDQLLNAYRIQRSIHELAGRYFPSHEVHHVYAPLLEDILLRHRQDGKFMKLQFYSHHLVLVLINDQQLQLVQSFEYQTAEDVLYHMLNTAQQFALSPSSIPVEVSGFFDRDGELHQRLAQLFQTVQLDEIVAGDILQKIAEAGYPSHYFTPFFKLADYEDHIR</sequence>
<dbReference type="Gene3D" id="3.30.420.260">
    <property type="match status" value="1"/>
</dbReference>
<keyword evidence="2" id="KW-1185">Reference proteome</keyword>
<evidence type="ECO:0008006" key="3">
    <source>
        <dbReference type="Google" id="ProtNLM"/>
    </source>
</evidence>
<dbReference type="RefSeq" id="WP_092724556.1">
    <property type="nucleotide sequence ID" value="NZ_FNNO01000011.1"/>
</dbReference>
<gene>
    <name evidence="1" type="ORF">SAMN05444410_11190</name>
</gene>
<organism evidence="1 2">
    <name type="scientific">Hydrobacter penzbergensis</name>
    <dbReference type="NCBI Taxonomy" id="1235997"/>
    <lineage>
        <taxon>Bacteria</taxon>
        <taxon>Pseudomonadati</taxon>
        <taxon>Bacteroidota</taxon>
        <taxon>Chitinophagia</taxon>
        <taxon>Chitinophagales</taxon>
        <taxon>Chitinophagaceae</taxon>
        <taxon>Hydrobacter</taxon>
    </lineage>
</organism>
<dbReference type="Pfam" id="PF12864">
    <property type="entry name" value="DUF3822"/>
    <property type="match status" value="1"/>
</dbReference>
<dbReference type="Gene3D" id="3.30.420.250">
    <property type="match status" value="1"/>
</dbReference>
<proteinExistence type="predicted"/>
<name>A0A8X8LEG9_9BACT</name>
<dbReference type="CDD" id="cd24013">
    <property type="entry name" value="ASKHA_ATPase_BT3980-like"/>
    <property type="match status" value="1"/>
</dbReference>
<protein>
    <recommendedName>
        <fullName evidence="3">DUF3822 domain-containing protein</fullName>
    </recommendedName>
</protein>
<dbReference type="AlphaFoldDB" id="A0A8X8LEG9"/>
<dbReference type="EMBL" id="FNNO01000011">
    <property type="protein sequence ID" value="SDX23636.1"/>
    <property type="molecule type" value="Genomic_DNA"/>
</dbReference>
<evidence type="ECO:0000313" key="2">
    <source>
        <dbReference type="Proteomes" id="UP000198711"/>
    </source>
</evidence>
<comment type="caution">
    <text evidence="1">The sequence shown here is derived from an EMBL/GenBank/DDBJ whole genome shotgun (WGS) entry which is preliminary data.</text>
</comment>